<dbReference type="InterPro" id="IPR036291">
    <property type="entry name" value="NAD(P)-bd_dom_sf"/>
</dbReference>
<comment type="subcellular location">
    <subcellularLocation>
        <location evidence="1">Peroxisome</location>
    </subcellularLocation>
</comment>
<dbReference type="Proteomes" id="UP000295293">
    <property type="component" value="Unassembled WGS sequence"/>
</dbReference>
<protein>
    <submittedName>
        <fullName evidence="6">Citronellol/citronellal dehydrogenase</fullName>
    </submittedName>
</protein>
<dbReference type="InterPro" id="IPR051935">
    <property type="entry name" value="HSDL2"/>
</dbReference>
<accession>A0A4R6YVQ6</accession>
<dbReference type="Pfam" id="PF00106">
    <property type="entry name" value="adh_short"/>
    <property type="match status" value="1"/>
</dbReference>
<dbReference type="PANTHER" id="PTHR42808">
    <property type="entry name" value="HYDROXYSTEROID DEHYDROGENASE-LIKE PROTEIN 2"/>
    <property type="match status" value="1"/>
</dbReference>
<keyword evidence="4" id="KW-0560">Oxidoreductase</keyword>
<evidence type="ECO:0000256" key="4">
    <source>
        <dbReference type="ARBA" id="ARBA00023002"/>
    </source>
</evidence>
<name>A0A4R6YVQ6_9GAMM</name>
<evidence type="ECO:0000313" key="7">
    <source>
        <dbReference type="Proteomes" id="UP000295293"/>
    </source>
</evidence>
<proteinExistence type="inferred from homology"/>
<evidence type="ECO:0000256" key="1">
    <source>
        <dbReference type="ARBA" id="ARBA00004275"/>
    </source>
</evidence>
<dbReference type="InterPro" id="IPR020904">
    <property type="entry name" value="Sc_DH/Rdtase_CS"/>
</dbReference>
<comment type="caution">
    <text evidence="6">The sequence shown here is derived from an EMBL/GenBank/DDBJ whole genome shotgun (WGS) entry which is preliminary data.</text>
</comment>
<dbReference type="GO" id="GO:0016491">
    <property type="term" value="F:oxidoreductase activity"/>
    <property type="evidence" value="ECO:0007669"/>
    <property type="project" value="UniProtKB-KW"/>
</dbReference>
<evidence type="ECO:0000256" key="2">
    <source>
        <dbReference type="ARBA" id="ARBA00006484"/>
    </source>
</evidence>
<dbReference type="RefSeq" id="WP_133819377.1">
    <property type="nucleotide sequence ID" value="NZ_SNZH01000008.1"/>
</dbReference>
<keyword evidence="5" id="KW-0576">Peroxisome</keyword>
<dbReference type="SUPFAM" id="SSF51735">
    <property type="entry name" value="NAD(P)-binding Rossmann-fold domains"/>
    <property type="match status" value="1"/>
</dbReference>
<dbReference type="FunFam" id="3.40.50.720:FF:000301">
    <property type="entry name" value="Hydroxysteroid dehydrogenase like 2"/>
    <property type="match status" value="1"/>
</dbReference>
<dbReference type="InterPro" id="IPR002347">
    <property type="entry name" value="SDR_fam"/>
</dbReference>
<dbReference type="PRINTS" id="PR00081">
    <property type="entry name" value="GDHRDH"/>
</dbReference>
<evidence type="ECO:0000256" key="5">
    <source>
        <dbReference type="ARBA" id="ARBA00023140"/>
    </source>
</evidence>
<dbReference type="Gene3D" id="3.40.50.720">
    <property type="entry name" value="NAD(P)-binding Rossmann-like Domain"/>
    <property type="match status" value="1"/>
</dbReference>
<organism evidence="6 7">
    <name type="scientific">Tahibacter aquaticus</name>
    <dbReference type="NCBI Taxonomy" id="520092"/>
    <lineage>
        <taxon>Bacteria</taxon>
        <taxon>Pseudomonadati</taxon>
        <taxon>Pseudomonadota</taxon>
        <taxon>Gammaproteobacteria</taxon>
        <taxon>Lysobacterales</taxon>
        <taxon>Rhodanobacteraceae</taxon>
        <taxon>Tahibacter</taxon>
    </lineage>
</organism>
<dbReference type="PANTHER" id="PTHR42808:SF3">
    <property type="entry name" value="HYDROXYSTEROID DEHYDROGENASE-LIKE PROTEIN 2"/>
    <property type="match status" value="1"/>
</dbReference>
<dbReference type="NCBIfam" id="NF006133">
    <property type="entry name" value="PRK08278.1"/>
    <property type="match status" value="1"/>
</dbReference>
<dbReference type="EMBL" id="SNZH01000008">
    <property type="protein sequence ID" value="TDR42559.1"/>
    <property type="molecule type" value="Genomic_DNA"/>
</dbReference>
<dbReference type="PROSITE" id="PS00061">
    <property type="entry name" value="ADH_SHORT"/>
    <property type="match status" value="1"/>
</dbReference>
<evidence type="ECO:0000313" key="6">
    <source>
        <dbReference type="EMBL" id="TDR42559.1"/>
    </source>
</evidence>
<sequence length="286" mass="30369">MSPLNGKTLFISGASRGIGLAIARRAARDGANIVIAAKTSDPHPKLPGTIHSAAEEIVAAGGKALPLVCDIRDEAQIEAAVAQAVATFGGIDICINNASAISLTPTLHTEPKRYDLMHQVNSRGTFFVSRACVPHLKKAANPHVLTLSPPLDLSPKFFAAHAAYSVAKFSMSLYAMAMAAEFKADGIAFNTLWPRTLIATVALQAIPGAMQLVPRARTPEIMADAAYAILVRNSREFTGQHCIDDIVLAEAGITDLRGYRVQPGDEELEIDLFVPDNMPPPAGILV</sequence>
<gene>
    <name evidence="6" type="ORF">DFR29_108144</name>
</gene>
<dbReference type="AlphaFoldDB" id="A0A4R6YVQ6"/>
<dbReference type="OrthoDB" id="9810935at2"/>
<comment type="similarity">
    <text evidence="2">Belongs to the short-chain dehydrogenases/reductases (SDR) family.</text>
</comment>
<keyword evidence="3" id="KW-0521">NADP</keyword>
<reference evidence="6 7" key="1">
    <citation type="submission" date="2019-03" db="EMBL/GenBank/DDBJ databases">
        <title>Genomic Encyclopedia of Type Strains, Phase IV (KMG-IV): sequencing the most valuable type-strain genomes for metagenomic binning, comparative biology and taxonomic classification.</title>
        <authorList>
            <person name="Goeker M."/>
        </authorList>
    </citation>
    <scope>NUCLEOTIDE SEQUENCE [LARGE SCALE GENOMIC DNA]</scope>
    <source>
        <strain evidence="6 7">DSM 21667</strain>
    </source>
</reference>
<evidence type="ECO:0000256" key="3">
    <source>
        <dbReference type="ARBA" id="ARBA00022857"/>
    </source>
</evidence>
<keyword evidence="7" id="KW-1185">Reference proteome</keyword>